<reference evidence="1 2" key="2">
    <citation type="journal article" date="2012" name="PLoS Pathog.">
        <title>Diverse lifestyles and strategies of plant pathogenesis encoded in the genomes of eighteen Dothideomycetes fungi.</title>
        <authorList>
            <person name="Ohm R.A."/>
            <person name="Feau N."/>
            <person name="Henrissat B."/>
            <person name="Schoch C.L."/>
            <person name="Horwitz B.A."/>
            <person name="Barry K.W."/>
            <person name="Condon B.J."/>
            <person name="Copeland A.C."/>
            <person name="Dhillon B."/>
            <person name="Glaser F."/>
            <person name="Hesse C.N."/>
            <person name="Kosti I."/>
            <person name="LaButti K."/>
            <person name="Lindquist E.A."/>
            <person name="Lucas S."/>
            <person name="Salamov A.A."/>
            <person name="Bradshaw R.E."/>
            <person name="Ciuffetti L."/>
            <person name="Hamelin R.C."/>
            <person name="Kema G.H.J."/>
            <person name="Lawrence C."/>
            <person name="Scott J.A."/>
            <person name="Spatafora J.W."/>
            <person name="Turgeon B.G."/>
            <person name="de Wit P.J.G.M."/>
            <person name="Zhong S."/>
            <person name="Goodwin S.B."/>
            <person name="Grigoriev I.V."/>
        </authorList>
    </citation>
    <scope>NUCLEOTIDE SEQUENCE [LARGE SCALE GENOMIC DNA]</scope>
    <source>
        <strain evidence="2">NZE10 / CBS 128990</strain>
    </source>
</reference>
<dbReference type="AlphaFoldDB" id="M2YPT0"/>
<gene>
    <name evidence="1" type="ORF">DOTSEDRAFT_25551</name>
</gene>
<accession>M2YPT0</accession>
<dbReference type="Proteomes" id="UP000016933">
    <property type="component" value="Unassembled WGS sequence"/>
</dbReference>
<name>M2YPT0_DOTSN</name>
<evidence type="ECO:0000313" key="1">
    <source>
        <dbReference type="EMBL" id="EME43631.1"/>
    </source>
</evidence>
<sequence>MATTDSTTRGIAFVIGFRDEPMSDELRDAPLIFERLGWETHEILLDSGDTLQQLTDGIEREIGREISGKDKQLLIFYAGHAMSIYEPQALGTWHARTSAPQCRQHVIQCDPELVLE</sequence>
<organism evidence="1 2">
    <name type="scientific">Dothistroma septosporum (strain NZE10 / CBS 128990)</name>
    <name type="common">Red band needle blight fungus</name>
    <name type="synonym">Mycosphaerella pini</name>
    <dbReference type="NCBI Taxonomy" id="675120"/>
    <lineage>
        <taxon>Eukaryota</taxon>
        <taxon>Fungi</taxon>
        <taxon>Dikarya</taxon>
        <taxon>Ascomycota</taxon>
        <taxon>Pezizomycotina</taxon>
        <taxon>Dothideomycetes</taxon>
        <taxon>Dothideomycetidae</taxon>
        <taxon>Mycosphaerellales</taxon>
        <taxon>Mycosphaerellaceae</taxon>
        <taxon>Dothistroma</taxon>
    </lineage>
</organism>
<dbReference type="HOGENOM" id="CLU_2096821_0_0_1"/>
<reference evidence="2" key="1">
    <citation type="journal article" date="2012" name="PLoS Genet.">
        <title>The genomes of the fungal plant pathogens Cladosporium fulvum and Dothistroma septosporum reveal adaptation to different hosts and lifestyles but also signatures of common ancestry.</title>
        <authorList>
            <person name="de Wit P.J.G.M."/>
            <person name="van der Burgt A."/>
            <person name="Oekmen B."/>
            <person name="Stergiopoulos I."/>
            <person name="Abd-Elsalam K.A."/>
            <person name="Aerts A.L."/>
            <person name="Bahkali A.H."/>
            <person name="Beenen H.G."/>
            <person name="Chettri P."/>
            <person name="Cox M.P."/>
            <person name="Datema E."/>
            <person name="de Vries R.P."/>
            <person name="Dhillon B."/>
            <person name="Ganley A.R."/>
            <person name="Griffiths S.A."/>
            <person name="Guo Y."/>
            <person name="Hamelin R.C."/>
            <person name="Henrissat B."/>
            <person name="Kabir M.S."/>
            <person name="Jashni M.K."/>
            <person name="Kema G."/>
            <person name="Klaubauf S."/>
            <person name="Lapidus A."/>
            <person name="Levasseur A."/>
            <person name="Lindquist E."/>
            <person name="Mehrabi R."/>
            <person name="Ohm R.A."/>
            <person name="Owen T.J."/>
            <person name="Salamov A."/>
            <person name="Schwelm A."/>
            <person name="Schijlen E."/>
            <person name="Sun H."/>
            <person name="van den Burg H.A."/>
            <person name="van Ham R.C.H.J."/>
            <person name="Zhang S."/>
            <person name="Goodwin S.B."/>
            <person name="Grigoriev I.V."/>
            <person name="Collemare J."/>
            <person name="Bradshaw R.E."/>
        </authorList>
    </citation>
    <scope>NUCLEOTIDE SEQUENCE [LARGE SCALE GENOMIC DNA]</scope>
    <source>
        <strain evidence="2">NZE10 / CBS 128990</strain>
    </source>
</reference>
<evidence type="ECO:0000313" key="2">
    <source>
        <dbReference type="Proteomes" id="UP000016933"/>
    </source>
</evidence>
<protein>
    <submittedName>
        <fullName evidence="1">Uncharacterized protein</fullName>
    </submittedName>
</protein>
<keyword evidence="2" id="KW-1185">Reference proteome</keyword>
<proteinExistence type="predicted"/>
<dbReference type="OrthoDB" id="5413892at2759"/>
<dbReference type="EMBL" id="KB446540">
    <property type="protein sequence ID" value="EME43631.1"/>
    <property type="molecule type" value="Genomic_DNA"/>
</dbReference>